<keyword evidence="1" id="KW-0812">Transmembrane</keyword>
<gene>
    <name evidence="2" type="ORF">K6Y31_13145</name>
</gene>
<keyword evidence="3" id="KW-1185">Reference proteome</keyword>
<keyword evidence="1" id="KW-1133">Transmembrane helix</keyword>
<feature type="transmembrane region" description="Helical" evidence="1">
    <location>
        <begin position="6"/>
        <end position="31"/>
    </location>
</feature>
<proteinExistence type="predicted"/>
<reference evidence="2 3" key="1">
    <citation type="journal article" date="2022" name="Environ. Microbiol. Rep.">
        <title>Eco-phylogenetic analyses reveal divergent evolution of vitamin B12 metabolism in the marine bacterial family 'Psychromonadaceae'.</title>
        <authorList>
            <person name="Jin X."/>
            <person name="Yang Y."/>
            <person name="Cao H."/>
            <person name="Gao B."/>
            <person name="Zhao Z."/>
        </authorList>
    </citation>
    <scope>NUCLEOTIDE SEQUENCE [LARGE SCALE GENOMIC DNA]</scope>
    <source>
        <strain evidence="2 3">MKS20</strain>
    </source>
</reference>
<organism evidence="2 3">
    <name type="scientific">Motilimonas cestriensis</name>
    <dbReference type="NCBI Taxonomy" id="2742685"/>
    <lineage>
        <taxon>Bacteria</taxon>
        <taxon>Pseudomonadati</taxon>
        <taxon>Pseudomonadota</taxon>
        <taxon>Gammaproteobacteria</taxon>
        <taxon>Alteromonadales</taxon>
        <taxon>Alteromonadales genera incertae sedis</taxon>
        <taxon>Motilimonas</taxon>
    </lineage>
</organism>
<name>A0ABS8WCA7_9GAMM</name>
<comment type="caution">
    <text evidence="2">The sequence shown here is derived from an EMBL/GenBank/DDBJ whole genome shotgun (WGS) entry which is preliminary data.</text>
</comment>
<sequence length="85" mass="9675">MYCFFIRIPLVVALSVVNAIILISSLMWLNYLGRKMPMQRMLCWQQGQVRMGWLSGSIPSSCCSNGNSKHCIWCSNPLALPRKKP</sequence>
<protein>
    <submittedName>
        <fullName evidence="2">Uncharacterized protein</fullName>
    </submittedName>
</protein>
<evidence type="ECO:0000313" key="3">
    <source>
        <dbReference type="Proteomes" id="UP001201273"/>
    </source>
</evidence>
<evidence type="ECO:0000256" key="1">
    <source>
        <dbReference type="SAM" id="Phobius"/>
    </source>
</evidence>
<evidence type="ECO:0000313" key="2">
    <source>
        <dbReference type="EMBL" id="MCE2595752.1"/>
    </source>
</evidence>
<dbReference type="Proteomes" id="UP001201273">
    <property type="component" value="Unassembled WGS sequence"/>
</dbReference>
<accession>A0ABS8WCA7</accession>
<dbReference type="EMBL" id="JAIMJA010000013">
    <property type="protein sequence ID" value="MCE2595752.1"/>
    <property type="molecule type" value="Genomic_DNA"/>
</dbReference>
<keyword evidence="1" id="KW-0472">Membrane</keyword>